<proteinExistence type="predicted"/>
<keyword evidence="2" id="KW-1185">Reference proteome</keyword>
<evidence type="ECO:0000313" key="2">
    <source>
        <dbReference type="Proteomes" id="UP001148737"/>
    </source>
</evidence>
<evidence type="ECO:0000313" key="1">
    <source>
        <dbReference type="EMBL" id="KAJ3495761.1"/>
    </source>
</evidence>
<accession>A0ACC1R0S1</accession>
<name>A0ACC1R0S1_9HYPO</name>
<gene>
    <name evidence="1" type="ORF">NLG97_g3164</name>
</gene>
<comment type="caution">
    <text evidence="1">The sequence shown here is derived from an EMBL/GenBank/DDBJ whole genome shotgun (WGS) entry which is preliminary data.</text>
</comment>
<dbReference type="EMBL" id="JANAKD010000250">
    <property type="protein sequence ID" value="KAJ3495761.1"/>
    <property type="molecule type" value="Genomic_DNA"/>
</dbReference>
<reference evidence="1" key="1">
    <citation type="submission" date="2022-07" db="EMBL/GenBank/DDBJ databases">
        <title>Genome Sequence of Lecanicillium saksenae.</title>
        <authorList>
            <person name="Buettner E."/>
        </authorList>
    </citation>
    <scope>NUCLEOTIDE SEQUENCE</scope>
    <source>
        <strain evidence="1">VT-O1</strain>
    </source>
</reference>
<sequence>MPIYKSSSLLLLIYTAIQFTASRAYRSKNPNVADLPGHSDLYKIKGPSGFGCQVADWEVIPYRTPGRKGEDDGSLWTGETVVFVSRATSDRGAQAKTVCTGNFRLATVFWLGPYLQGQNGTGGNVAMGLLAFETNSTNKLDAWQAYRPCSPPFESDPGVSQSSFKFLAGAQFGQGRPPSMNATFGLEMARPVKGNMTTEKHSSPSVLYFNGTLNEIKESHEYFGGSRYGTDFFSFHSYEKLNCTKVAEGDDPWRAPDGSLSNIVAGSVINGSLAADKIDLEMSSTSTSKVIAGVENTDESGNIKPTATRLGYTIETLHLVFNGQFDSQNSSQKIIINTTSEEVITFSGAGQRIAPNSLLLTTAIFIFTYKFL</sequence>
<protein>
    <submittedName>
        <fullName evidence="1">Uncharacterized protein</fullName>
    </submittedName>
</protein>
<dbReference type="Proteomes" id="UP001148737">
    <property type="component" value="Unassembled WGS sequence"/>
</dbReference>
<organism evidence="1 2">
    <name type="scientific">Lecanicillium saksenae</name>
    <dbReference type="NCBI Taxonomy" id="468837"/>
    <lineage>
        <taxon>Eukaryota</taxon>
        <taxon>Fungi</taxon>
        <taxon>Dikarya</taxon>
        <taxon>Ascomycota</taxon>
        <taxon>Pezizomycotina</taxon>
        <taxon>Sordariomycetes</taxon>
        <taxon>Hypocreomycetidae</taxon>
        <taxon>Hypocreales</taxon>
        <taxon>Cordycipitaceae</taxon>
        <taxon>Lecanicillium</taxon>
    </lineage>
</organism>